<dbReference type="EMBL" id="JACJQT010000026">
    <property type="protein sequence ID" value="MBD2278888.1"/>
    <property type="molecule type" value="Genomic_DNA"/>
</dbReference>
<dbReference type="Proteomes" id="UP000606721">
    <property type="component" value="Unassembled WGS sequence"/>
</dbReference>
<evidence type="ECO:0000313" key="2">
    <source>
        <dbReference type="EMBL" id="MBD2278888.1"/>
    </source>
</evidence>
<sequence>MKVVMLGNSGVGKTTYMASLYGIMQQKIDGFSLKANDKADGNRLLELANQISSGRYPDATSNRNEYDFYLHYQDKEIFPFSWSDYRGSAIRSMSDDKQSEILVDELKKADGIMMFCDCDALMAKNKLKAMNEIRRMTYLVTEAVKNIERPISLAIVLTKIDKLVEFQQDIFNPFQGLISVINASQWISASFIPVACSHQFINVPLPLLFALRSSVIYQAMLAEHLLKYHYDRYEEFKKKNEGVSGGIKWLVDSWNGNTTDDKNAEAELAKAVEIYQVFEHIKEPVIALAKYLENLPMIEEKLTLKDYASVCENTKIKYHLPNFIGQNQQRQETFNWF</sequence>
<keyword evidence="3" id="KW-1185">Reference proteome</keyword>
<dbReference type="Pfam" id="PF19975">
    <property type="entry name" value="DO-GTPase1"/>
    <property type="match status" value="1"/>
</dbReference>
<comment type="caution">
    <text evidence="2">The sequence shown here is derived from an EMBL/GenBank/DDBJ whole genome shotgun (WGS) entry which is preliminary data.</text>
</comment>
<accession>A0ABR8BVG2</accession>
<protein>
    <recommendedName>
        <fullName evidence="1">Double-GTPase 1 domain-containing protein</fullName>
    </recommendedName>
</protein>
<dbReference type="RefSeq" id="WP_190383104.1">
    <property type="nucleotide sequence ID" value="NZ_JACJQT010000026.1"/>
</dbReference>
<dbReference type="Gene3D" id="3.40.50.300">
    <property type="entry name" value="P-loop containing nucleotide triphosphate hydrolases"/>
    <property type="match status" value="1"/>
</dbReference>
<evidence type="ECO:0000259" key="1">
    <source>
        <dbReference type="Pfam" id="PF19975"/>
    </source>
</evidence>
<name>A0ABR8BVG2_APHFL</name>
<dbReference type="SUPFAM" id="SSF52540">
    <property type="entry name" value="P-loop containing nucleoside triphosphate hydrolases"/>
    <property type="match status" value="1"/>
</dbReference>
<proteinExistence type="predicted"/>
<reference evidence="2 3" key="1">
    <citation type="journal article" date="2020" name="ISME J.">
        <title>Comparative genomics reveals insights into cyanobacterial evolution and habitat adaptation.</title>
        <authorList>
            <person name="Chen M.Y."/>
            <person name="Teng W.K."/>
            <person name="Zhao L."/>
            <person name="Hu C.X."/>
            <person name="Zhou Y.K."/>
            <person name="Han B.P."/>
            <person name="Song L.R."/>
            <person name="Shu W.S."/>
        </authorList>
    </citation>
    <scope>NUCLEOTIDE SEQUENCE [LARGE SCALE GENOMIC DNA]</scope>
    <source>
        <strain evidence="2 3">FACHB-1040</strain>
    </source>
</reference>
<feature type="domain" description="Double-GTPase 1" evidence="1">
    <location>
        <begin position="4"/>
        <end position="131"/>
    </location>
</feature>
<dbReference type="InterPro" id="IPR027417">
    <property type="entry name" value="P-loop_NTPase"/>
</dbReference>
<gene>
    <name evidence="2" type="ORF">H6F99_11465</name>
</gene>
<evidence type="ECO:0000313" key="3">
    <source>
        <dbReference type="Proteomes" id="UP000606721"/>
    </source>
</evidence>
<organism evidence="2 3">
    <name type="scientific">Aphanizomenon flos-aquae FACHB-1040</name>
    <dbReference type="NCBI Taxonomy" id="2692887"/>
    <lineage>
        <taxon>Bacteria</taxon>
        <taxon>Bacillati</taxon>
        <taxon>Cyanobacteriota</taxon>
        <taxon>Cyanophyceae</taxon>
        <taxon>Nostocales</taxon>
        <taxon>Aphanizomenonaceae</taxon>
        <taxon>Aphanizomenon</taxon>
    </lineage>
</organism>
<dbReference type="InterPro" id="IPR045530">
    <property type="entry name" value="DO-GTPase1"/>
</dbReference>